<evidence type="ECO:0000256" key="5">
    <source>
        <dbReference type="ARBA" id="ARBA00023155"/>
    </source>
</evidence>
<keyword evidence="3" id="KW-0217">Developmental protein</keyword>
<comment type="subcellular location">
    <subcellularLocation>
        <location evidence="1 7 8">Nucleus</location>
    </subcellularLocation>
</comment>
<dbReference type="AlphaFoldDB" id="T1IP47"/>
<dbReference type="InterPro" id="IPR047152">
    <property type="entry name" value="Caudal_homeobox"/>
</dbReference>
<keyword evidence="4 7" id="KW-0238">DNA-binding</keyword>
<feature type="DNA-binding region" description="Homeobox" evidence="7">
    <location>
        <begin position="305"/>
        <end position="364"/>
    </location>
</feature>
<dbReference type="Gene3D" id="1.10.10.60">
    <property type="entry name" value="Homeodomain-like"/>
    <property type="match status" value="1"/>
</dbReference>
<evidence type="ECO:0000256" key="2">
    <source>
        <dbReference type="ARBA" id="ARBA00010341"/>
    </source>
</evidence>
<sequence length="398" mass="45857">MTSLNLPIRSTLKTHSTITYLRMMRDDKQLCLQQLPPKSYIERHKIHENDQNKTPNYIETSHQIANPMDTTRMTNREHPNCPNWDSWTPTNTYTNNTNPHFNNMLLYYESRSHSLTVPSPRHQQLTATIQHHHHHPCGQMQFLMPQMPLEDPEMPLQTPWHAPSTHNSMPASTSYSQTPIFDEWDPRNACAHPASGSAGQYSVAAALPPYKNDQTQEISQPPSGQDSNFSHIGQLSPESVSPVSSAGVSGSESPGVSQPSHDSSSSVVSQMHGLIRPSAEQNEFDWIKKPSYQMECHHTGKTRTKDKYRVVYSDLQRLELEKEFYVSRYITMKRKAELAQLFGLSERQVKIWFQNRRAKERKQVKKQEELVRKEKDFAVHHHFQQMQMACVDGSWQSN</sequence>
<reference evidence="12" key="1">
    <citation type="submission" date="2011-05" db="EMBL/GenBank/DDBJ databases">
        <authorList>
            <person name="Richards S.R."/>
            <person name="Qu J."/>
            <person name="Jiang H."/>
            <person name="Jhangiani S.N."/>
            <person name="Agravi P."/>
            <person name="Goodspeed R."/>
            <person name="Gross S."/>
            <person name="Mandapat C."/>
            <person name="Jackson L."/>
            <person name="Mathew T."/>
            <person name="Pu L."/>
            <person name="Thornton R."/>
            <person name="Saada N."/>
            <person name="Wilczek-Boney K.B."/>
            <person name="Lee S."/>
            <person name="Kovar C."/>
            <person name="Wu Y."/>
            <person name="Scherer S.E."/>
            <person name="Worley K.C."/>
            <person name="Muzny D.M."/>
            <person name="Gibbs R."/>
        </authorList>
    </citation>
    <scope>NUCLEOTIDE SEQUENCE</scope>
    <source>
        <strain evidence="12">Brora</strain>
    </source>
</reference>
<evidence type="ECO:0000313" key="12">
    <source>
        <dbReference type="Proteomes" id="UP000014500"/>
    </source>
</evidence>
<evidence type="ECO:0000313" key="11">
    <source>
        <dbReference type="EnsemblMetazoa" id="SMAR002790-PA"/>
    </source>
</evidence>
<keyword evidence="12" id="KW-1185">Reference proteome</keyword>
<feature type="compositionally biased region" description="Polar residues" evidence="9">
    <location>
        <begin position="164"/>
        <end position="179"/>
    </location>
</feature>
<dbReference type="PROSITE" id="PS50071">
    <property type="entry name" value="HOMEOBOX_2"/>
    <property type="match status" value="1"/>
</dbReference>
<keyword evidence="6 7" id="KW-0539">Nucleus</keyword>
<dbReference type="Proteomes" id="UP000014500">
    <property type="component" value="Unassembled WGS sequence"/>
</dbReference>
<dbReference type="InterPro" id="IPR009057">
    <property type="entry name" value="Homeodomain-like_sf"/>
</dbReference>
<dbReference type="PRINTS" id="PR00031">
    <property type="entry name" value="HTHREPRESSR"/>
</dbReference>
<comment type="similarity">
    <text evidence="2">Belongs to the Caudal homeobox family.</text>
</comment>
<feature type="compositionally biased region" description="Low complexity" evidence="9">
    <location>
        <begin position="236"/>
        <end position="271"/>
    </location>
</feature>
<evidence type="ECO:0000256" key="9">
    <source>
        <dbReference type="SAM" id="MobiDB-lite"/>
    </source>
</evidence>
<dbReference type="EnsemblMetazoa" id="SMAR002790-RA">
    <property type="protein sequence ID" value="SMAR002790-PA"/>
    <property type="gene ID" value="SMAR002790"/>
</dbReference>
<feature type="region of interest" description="Disordered" evidence="9">
    <location>
        <begin position="159"/>
        <end position="180"/>
    </location>
</feature>
<name>T1IP47_STRMM</name>
<evidence type="ECO:0000256" key="1">
    <source>
        <dbReference type="ARBA" id="ARBA00004123"/>
    </source>
</evidence>
<dbReference type="GO" id="GO:0009948">
    <property type="term" value="P:anterior/posterior axis specification"/>
    <property type="evidence" value="ECO:0007669"/>
    <property type="project" value="TreeGrafter"/>
</dbReference>
<dbReference type="GO" id="GO:0005634">
    <property type="term" value="C:nucleus"/>
    <property type="evidence" value="ECO:0007669"/>
    <property type="project" value="UniProtKB-SubCell"/>
</dbReference>
<dbReference type="Pfam" id="PF00046">
    <property type="entry name" value="Homeodomain"/>
    <property type="match status" value="1"/>
</dbReference>
<evidence type="ECO:0000256" key="7">
    <source>
        <dbReference type="PROSITE-ProRule" id="PRU00108"/>
    </source>
</evidence>
<dbReference type="CDD" id="cd00086">
    <property type="entry name" value="homeodomain"/>
    <property type="match status" value="1"/>
</dbReference>
<accession>T1IP47</accession>
<dbReference type="PRINTS" id="PR00024">
    <property type="entry name" value="HOMEOBOX"/>
</dbReference>
<proteinExistence type="inferred from homology"/>
<dbReference type="HOGENOM" id="CLU_693229_0_0_1"/>
<dbReference type="GO" id="GO:0003700">
    <property type="term" value="F:DNA-binding transcription factor activity"/>
    <property type="evidence" value="ECO:0007669"/>
    <property type="project" value="TreeGrafter"/>
</dbReference>
<dbReference type="FunFam" id="1.10.10.60:FF:000574">
    <property type="entry name" value="Homeobox protein CHOX-CAD2"/>
    <property type="match status" value="1"/>
</dbReference>
<dbReference type="InterPro" id="IPR020479">
    <property type="entry name" value="HD_metazoa"/>
</dbReference>
<dbReference type="PANTHER" id="PTHR24332:SF9">
    <property type="entry name" value="HOMEOTIC PROTEIN CAUDAL"/>
    <property type="match status" value="1"/>
</dbReference>
<dbReference type="InterPro" id="IPR000047">
    <property type="entry name" value="HTH_motif"/>
</dbReference>
<feature type="region of interest" description="Disordered" evidence="9">
    <location>
        <begin position="213"/>
        <end position="271"/>
    </location>
</feature>
<keyword evidence="5 7" id="KW-0371">Homeobox</keyword>
<feature type="domain" description="Homeobox" evidence="10">
    <location>
        <begin position="303"/>
        <end position="363"/>
    </location>
</feature>
<evidence type="ECO:0000259" key="10">
    <source>
        <dbReference type="PROSITE" id="PS50071"/>
    </source>
</evidence>
<dbReference type="SUPFAM" id="SSF46689">
    <property type="entry name" value="Homeodomain-like"/>
    <property type="match status" value="1"/>
</dbReference>
<evidence type="ECO:0000256" key="8">
    <source>
        <dbReference type="RuleBase" id="RU000682"/>
    </source>
</evidence>
<dbReference type="GO" id="GO:0006357">
    <property type="term" value="P:regulation of transcription by RNA polymerase II"/>
    <property type="evidence" value="ECO:0007669"/>
    <property type="project" value="TreeGrafter"/>
</dbReference>
<dbReference type="GO" id="GO:0009887">
    <property type="term" value="P:animal organ morphogenesis"/>
    <property type="evidence" value="ECO:0007669"/>
    <property type="project" value="TreeGrafter"/>
</dbReference>
<evidence type="ECO:0000256" key="6">
    <source>
        <dbReference type="ARBA" id="ARBA00023242"/>
    </source>
</evidence>
<dbReference type="eggNOG" id="KOG0848">
    <property type="taxonomic scope" value="Eukaryota"/>
</dbReference>
<evidence type="ECO:0000256" key="3">
    <source>
        <dbReference type="ARBA" id="ARBA00022473"/>
    </source>
</evidence>
<organism evidence="11 12">
    <name type="scientific">Strigamia maritima</name>
    <name type="common">European centipede</name>
    <name type="synonym">Geophilus maritimus</name>
    <dbReference type="NCBI Taxonomy" id="126957"/>
    <lineage>
        <taxon>Eukaryota</taxon>
        <taxon>Metazoa</taxon>
        <taxon>Ecdysozoa</taxon>
        <taxon>Arthropoda</taxon>
        <taxon>Myriapoda</taxon>
        <taxon>Chilopoda</taxon>
        <taxon>Pleurostigmophora</taxon>
        <taxon>Geophilomorpha</taxon>
        <taxon>Linotaeniidae</taxon>
        <taxon>Strigamia</taxon>
    </lineage>
</organism>
<reference evidence="11" key="2">
    <citation type="submission" date="2015-02" db="UniProtKB">
        <authorList>
            <consortium name="EnsemblMetazoa"/>
        </authorList>
    </citation>
    <scope>IDENTIFICATION</scope>
</reference>
<dbReference type="GO" id="GO:0030154">
    <property type="term" value="P:cell differentiation"/>
    <property type="evidence" value="ECO:0007669"/>
    <property type="project" value="TreeGrafter"/>
</dbReference>
<evidence type="ECO:0000256" key="4">
    <source>
        <dbReference type="ARBA" id="ARBA00023125"/>
    </source>
</evidence>
<dbReference type="SMART" id="SM00389">
    <property type="entry name" value="HOX"/>
    <property type="match status" value="1"/>
</dbReference>
<feature type="compositionally biased region" description="Polar residues" evidence="9">
    <location>
        <begin position="213"/>
        <end position="233"/>
    </location>
</feature>
<dbReference type="EMBL" id="JH431244">
    <property type="status" value="NOT_ANNOTATED_CDS"/>
    <property type="molecule type" value="Genomic_DNA"/>
</dbReference>
<dbReference type="PANTHER" id="PTHR24332">
    <property type="entry name" value="HOMEOBOX PROTEIN CDX"/>
    <property type="match status" value="1"/>
</dbReference>
<dbReference type="GO" id="GO:0000977">
    <property type="term" value="F:RNA polymerase II transcription regulatory region sequence-specific DNA binding"/>
    <property type="evidence" value="ECO:0007669"/>
    <property type="project" value="TreeGrafter"/>
</dbReference>
<dbReference type="InterPro" id="IPR001356">
    <property type="entry name" value="HD"/>
</dbReference>
<protein>
    <recommendedName>
        <fullName evidence="10">Homeobox domain-containing protein</fullName>
    </recommendedName>
</protein>